<keyword evidence="1" id="KW-0677">Repeat</keyword>
<dbReference type="GO" id="GO:0003712">
    <property type="term" value="F:transcription coregulator activity"/>
    <property type="evidence" value="ECO:0007669"/>
    <property type="project" value="TreeGrafter"/>
</dbReference>
<proteinExistence type="predicted"/>
<feature type="domain" description="WW" evidence="3">
    <location>
        <begin position="13"/>
        <end position="46"/>
    </location>
</feature>
<gene>
    <name evidence="5" type="ORF">PIIN_08658</name>
</gene>
<organism evidence="5 6">
    <name type="scientific">Serendipita indica (strain DSM 11827)</name>
    <name type="common">Root endophyte fungus</name>
    <name type="synonym">Piriformospora indica</name>
    <dbReference type="NCBI Taxonomy" id="1109443"/>
    <lineage>
        <taxon>Eukaryota</taxon>
        <taxon>Fungi</taxon>
        <taxon>Dikarya</taxon>
        <taxon>Basidiomycota</taxon>
        <taxon>Agaricomycotina</taxon>
        <taxon>Agaricomycetes</taxon>
        <taxon>Sebacinales</taxon>
        <taxon>Serendipitaceae</taxon>
        <taxon>Serendipita</taxon>
    </lineage>
</organism>
<evidence type="ECO:0008006" key="7">
    <source>
        <dbReference type="Google" id="ProtNLM"/>
    </source>
</evidence>
<dbReference type="Pfam" id="PF00397">
    <property type="entry name" value="WW"/>
    <property type="match status" value="1"/>
</dbReference>
<feature type="compositionally biased region" description="Basic and acidic residues" evidence="2">
    <location>
        <begin position="153"/>
        <end position="162"/>
    </location>
</feature>
<dbReference type="HOGENOM" id="CLU_013872_0_0_1"/>
<dbReference type="InterPro" id="IPR002713">
    <property type="entry name" value="FF_domain"/>
</dbReference>
<feature type="region of interest" description="Disordered" evidence="2">
    <location>
        <begin position="117"/>
        <end position="199"/>
    </location>
</feature>
<reference evidence="5 6" key="1">
    <citation type="journal article" date="2011" name="PLoS Pathog.">
        <title>Endophytic Life Strategies Decoded by Genome and Transcriptome Analyses of the Mutualistic Root Symbiont Piriformospora indica.</title>
        <authorList>
            <person name="Zuccaro A."/>
            <person name="Lahrmann U."/>
            <person name="Guldener U."/>
            <person name="Langen G."/>
            <person name="Pfiffi S."/>
            <person name="Biedenkopf D."/>
            <person name="Wong P."/>
            <person name="Samans B."/>
            <person name="Grimm C."/>
            <person name="Basiewicz M."/>
            <person name="Murat C."/>
            <person name="Martin F."/>
            <person name="Kogel K.H."/>
        </authorList>
    </citation>
    <scope>NUCLEOTIDE SEQUENCE [LARGE SCALE GENOMIC DNA]</scope>
    <source>
        <strain evidence="5 6">DSM 11827</strain>
    </source>
</reference>
<evidence type="ECO:0000256" key="1">
    <source>
        <dbReference type="ARBA" id="ARBA00022737"/>
    </source>
</evidence>
<accession>G4TTQ5</accession>
<feature type="compositionally biased region" description="Basic and acidic residues" evidence="2">
    <location>
        <begin position="410"/>
        <end position="428"/>
    </location>
</feature>
<sequence length="745" mass="84631">MNGLTPLDPNNLPPLPAPWSQHVAPTGHLYYYNPVTKESTYNRPLSLASLLPNTLKKPKKKKEKPAKKTPIPDTAWLRVVTNHGNIFYSNKETRTSTWEIPEEIADAVAALVISEDDGQESDHAIRISPEPAAEQTGTKRKHREEDDEEEEERAEKRPKVDDTTIGVEDEDDDEWQRQAAEETAKEEEKPQEPEVKLSTEEATTLLKSILRDKDVNPMLPWESSVAIFSQDERYAALNSGTPIALQHDIFEEYCKEVIKERKEQAAVPKAELSPLDAYRELLRVTVTSTRMTYTQFRQQVKKDRRFYSYGRDEKEREKMFRSYLKDLGEEKRNERKRAEEAFLLMLKEGHKSGLFQSPGSVKWADVKKQFQKDPRYDAVGSSTLREELFETFIKTFMIAKDSLEMASTSRDSERMEVAPEVDRRQRREKAVREREERVRRVQAALEKQNALSRAGLNLEEAELTFKTLLIDHVREPNVSFESAMNYLSADQRFASISQATSMSQARLRSLFQAHISHLQAKGSAALFSLFESYAPGLDVHWHGLSSSAKDSIANSSVAKRLDLDTMIRVPASRGEYGGGHDSRVGGIGHGDTLRLGGDGQGGGSQVEYPDLERAFDKWQRERYANARVAFDTMLTENAFVEFWGRVGKMGLVDDEQKQRLGKVVFAESGGDAVPMGEEEEEMGEGGGGRADLQRLAKGIDVSEVEKVLRTDKRYIVFDYMPEERRKWLKDYLTSLSAPKASVHVQ</sequence>
<dbReference type="Gene3D" id="2.20.70.10">
    <property type="match status" value="2"/>
</dbReference>
<dbReference type="Gene3D" id="1.10.10.440">
    <property type="entry name" value="FF domain"/>
    <property type="match status" value="5"/>
</dbReference>
<dbReference type="PANTHER" id="PTHR15377">
    <property type="entry name" value="TRANSCRIPTION ELONGATION REGULATOR 1"/>
    <property type="match status" value="1"/>
</dbReference>
<dbReference type="OMA" id="GMWLQPP"/>
<evidence type="ECO:0000256" key="2">
    <source>
        <dbReference type="SAM" id="MobiDB-lite"/>
    </source>
</evidence>
<dbReference type="PROSITE" id="PS50020">
    <property type="entry name" value="WW_DOMAIN_2"/>
    <property type="match status" value="2"/>
</dbReference>
<dbReference type="SUPFAM" id="SSF51045">
    <property type="entry name" value="WW domain"/>
    <property type="match status" value="2"/>
</dbReference>
<feature type="domain" description="FF" evidence="4">
    <location>
        <begin position="335"/>
        <end position="395"/>
    </location>
</feature>
<comment type="caution">
    <text evidence="5">The sequence shown here is derived from an EMBL/GenBank/DDBJ whole genome shotgun (WGS) entry which is preliminary data.</text>
</comment>
<dbReference type="OrthoDB" id="410044at2759"/>
<evidence type="ECO:0000313" key="6">
    <source>
        <dbReference type="Proteomes" id="UP000007148"/>
    </source>
</evidence>
<dbReference type="InParanoid" id="G4TTQ5"/>
<dbReference type="Proteomes" id="UP000007148">
    <property type="component" value="Unassembled WGS sequence"/>
</dbReference>
<protein>
    <recommendedName>
        <fullName evidence="7">Transcription elongation regulator 1</fullName>
    </recommendedName>
</protein>
<evidence type="ECO:0000313" key="5">
    <source>
        <dbReference type="EMBL" id="CCA74698.1"/>
    </source>
</evidence>
<feature type="compositionally biased region" description="Basic and acidic residues" evidence="2">
    <location>
        <begin position="175"/>
        <end position="199"/>
    </location>
</feature>
<dbReference type="InterPro" id="IPR036517">
    <property type="entry name" value="FF_domain_sf"/>
</dbReference>
<feature type="region of interest" description="Disordered" evidence="2">
    <location>
        <begin position="52"/>
        <end position="71"/>
    </location>
</feature>
<dbReference type="Pfam" id="PF01846">
    <property type="entry name" value="FF"/>
    <property type="match status" value="4"/>
</dbReference>
<dbReference type="SUPFAM" id="SSF81698">
    <property type="entry name" value="FF domain"/>
    <property type="match status" value="4"/>
</dbReference>
<dbReference type="PROSITE" id="PS51676">
    <property type="entry name" value="FF"/>
    <property type="match status" value="1"/>
</dbReference>
<dbReference type="GO" id="GO:0005634">
    <property type="term" value="C:nucleus"/>
    <property type="evidence" value="ECO:0007669"/>
    <property type="project" value="TreeGrafter"/>
</dbReference>
<keyword evidence="6" id="KW-1185">Reference proteome</keyword>
<dbReference type="SMART" id="SM00441">
    <property type="entry name" value="FF"/>
    <property type="match status" value="4"/>
</dbReference>
<dbReference type="STRING" id="1109443.G4TTQ5"/>
<dbReference type="AlphaFoldDB" id="G4TTQ5"/>
<evidence type="ECO:0000259" key="3">
    <source>
        <dbReference type="PROSITE" id="PS50020"/>
    </source>
</evidence>
<dbReference type="EMBL" id="CAFZ01000345">
    <property type="protein sequence ID" value="CCA74698.1"/>
    <property type="molecule type" value="Genomic_DNA"/>
</dbReference>
<dbReference type="PANTHER" id="PTHR15377:SF3">
    <property type="entry name" value="WW DOMAIN-CONTAINING PROTEIN"/>
    <property type="match status" value="1"/>
</dbReference>
<dbReference type="InterPro" id="IPR001202">
    <property type="entry name" value="WW_dom"/>
</dbReference>
<dbReference type="InterPro" id="IPR036020">
    <property type="entry name" value="WW_dom_sf"/>
</dbReference>
<dbReference type="eggNOG" id="KOG0155">
    <property type="taxonomic scope" value="Eukaryota"/>
</dbReference>
<dbReference type="PROSITE" id="PS01159">
    <property type="entry name" value="WW_DOMAIN_1"/>
    <property type="match status" value="2"/>
</dbReference>
<feature type="region of interest" description="Disordered" evidence="2">
    <location>
        <begin position="409"/>
        <end position="428"/>
    </location>
</feature>
<dbReference type="CDD" id="cd00201">
    <property type="entry name" value="WW"/>
    <property type="match status" value="2"/>
</dbReference>
<evidence type="ECO:0000259" key="4">
    <source>
        <dbReference type="PROSITE" id="PS51676"/>
    </source>
</evidence>
<dbReference type="InterPro" id="IPR045148">
    <property type="entry name" value="TCRG1-like"/>
</dbReference>
<feature type="domain" description="WW" evidence="3">
    <location>
        <begin position="76"/>
        <end position="103"/>
    </location>
</feature>
<dbReference type="GO" id="GO:0070063">
    <property type="term" value="F:RNA polymerase binding"/>
    <property type="evidence" value="ECO:0007669"/>
    <property type="project" value="InterPro"/>
</dbReference>
<name>G4TTQ5_SERID</name>
<dbReference type="SMART" id="SM00456">
    <property type="entry name" value="WW"/>
    <property type="match status" value="2"/>
</dbReference>
<feature type="compositionally biased region" description="Basic residues" evidence="2">
    <location>
        <begin position="56"/>
        <end position="67"/>
    </location>
</feature>